<proteinExistence type="predicted"/>
<evidence type="ECO:0000313" key="6">
    <source>
        <dbReference type="EMBL" id="TKK79015.1"/>
    </source>
</evidence>
<evidence type="ECO:0000313" key="7">
    <source>
        <dbReference type="Proteomes" id="UP000308705"/>
    </source>
</evidence>
<evidence type="ECO:0000256" key="2">
    <source>
        <dbReference type="ARBA" id="ARBA00022525"/>
    </source>
</evidence>
<dbReference type="InterPro" id="IPR055372">
    <property type="entry name" value="CBM96"/>
</dbReference>
<dbReference type="Proteomes" id="UP000308705">
    <property type="component" value="Unassembled WGS sequence"/>
</dbReference>
<organism evidence="6 7">
    <name type="scientific">Herbidospora galbida</name>
    <dbReference type="NCBI Taxonomy" id="2575442"/>
    <lineage>
        <taxon>Bacteria</taxon>
        <taxon>Bacillati</taxon>
        <taxon>Actinomycetota</taxon>
        <taxon>Actinomycetes</taxon>
        <taxon>Streptosporangiales</taxon>
        <taxon>Streptosporangiaceae</taxon>
        <taxon>Herbidospora</taxon>
    </lineage>
</organism>
<keyword evidence="7" id="KW-1185">Reference proteome</keyword>
<keyword evidence="3 4" id="KW-0732">Signal</keyword>
<name>A0A4U3LSN9_9ACTN</name>
<evidence type="ECO:0000256" key="1">
    <source>
        <dbReference type="ARBA" id="ARBA00004613"/>
    </source>
</evidence>
<dbReference type="NCBIfam" id="NF033679">
    <property type="entry name" value="DNRLRE_dom"/>
    <property type="match status" value="1"/>
</dbReference>
<dbReference type="OrthoDB" id="3514717at2"/>
<dbReference type="PROSITE" id="PS51318">
    <property type="entry name" value="TAT"/>
    <property type="match status" value="1"/>
</dbReference>
<comment type="subcellular location">
    <subcellularLocation>
        <location evidence="1">Secreted</location>
    </subcellularLocation>
</comment>
<keyword evidence="2" id="KW-0964">Secreted</keyword>
<feature type="domain" description="Carbohydrate-binding module family 96" evidence="5">
    <location>
        <begin position="66"/>
        <end position="206"/>
    </location>
</feature>
<accession>A0A4U3LSN9</accession>
<protein>
    <submittedName>
        <fullName evidence="6">DNRLRE domain-containing protein</fullName>
    </submittedName>
</protein>
<evidence type="ECO:0000259" key="5">
    <source>
        <dbReference type="Pfam" id="PF24517"/>
    </source>
</evidence>
<feature type="chain" id="PRO_5020332078" evidence="4">
    <location>
        <begin position="34"/>
        <end position="448"/>
    </location>
</feature>
<reference evidence="6 7" key="1">
    <citation type="submission" date="2019-04" db="EMBL/GenBank/DDBJ databases">
        <title>Herbidospora sp. NEAU-GS14.nov., a novel actinomycete isolated from soil.</title>
        <authorList>
            <person name="Han L."/>
        </authorList>
    </citation>
    <scope>NUCLEOTIDE SEQUENCE [LARGE SCALE GENOMIC DNA]</scope>
    <source>
        <strain evidence="6 7">NEAU-GS14</strain>
    </source>
</reference>
<dbReference type="EMBL" id="SZQA01000060">
    <property type="protein sequence ID" value="TKK79015.1"/>
    <property type="molecule type" value="Genomic_DNA"/>
</dbReference>
<dbReference type="AlphaFoldDB" id="A0A4U3LSN9"/>
<dbReference type="InterPro" id="IPR006311">
    <property type="entry name" value="TAT_signal"/>
</dbReference>
<evidence type="ECO:0000256" key="4">
    <source>
        <dbReference type="SAM" id="SignalP"/>
    </source>
</evidence>
<evidence type="ECO:0000256" key="3">
    <source>
        <dbReference type="ARBA" id="ARBA00022729"/>
    </source>
</evidence>
<comment type="caution">
    <text evidence="6">The sequence shown here is derived from an EMBL/GenBank/DDBJ whole genome shotgun (WGS) entry which is preliminary data.</text>
</comment>
<dbReference type="Pfam" id="PF24517">
    <property type="entry name" value="CBM96"/>
    <property type="match status" value="1"/>
</dbReference>
<gene>
    <name evidence="6" type="ORF">FDA94_36200</name>
</gene>
<dbReference type="GO" id="GO:0005576">
    <property type="term" value="C:extracellular region"/>
    <property type="evidence" value="ECO:0007669"/>
    <property type="project" value="UniProtKB-SubCell"/>
</dbReference>
<sequence length="448" mass="47223">MMSGTSLLRRRALSLLAATLVTTGLTAVPAAHADVTTETVPLADVGVASSDGAGSPAPPYAPRHYVGDFPDGTEGRAYLKFDLVPVEGRVTSATLRLTVDSAPACHPGAHEGLQVSRVTTAWVQEDLHWGDTPASTPDGASIAGADCETAPAFLEWPVTDIVRAWAGGAQNYGLAVQGPDENVDEGHWVFASAESADLAPPVLTVTVDTGTVVVTRTVQIAPVHVQSGVTTVSSLTPQLIGGQSDPLGGDLRAEFEIEHDPAVPDQGAGRIWTAVSDLATGGERAVARVPEGVLQQGWQIRWRGRDHAPASGHVTPWTAWRYGEVHEVPPGVLAPVVVPSVRKGDVAVTSSLTPTLRAFLTHPYGFTLRARFEVEHDPDLPEQGVGQIWAGLTPAAQPAGRPGEVALPEGALADGWRIRWRVRSEAVEVPLVSEWSAWRKVTVAVQAS</sequence>
<feature type="signal peptide" evidence="4">
    <location>
        <begin position="1"/>
        <end position="33"/>
    </location>
</feature>